<organism evidence="2 3">
    <name type="scientific">Actinomadura craniellae</name>
    <dbReference type="NCBI Taxonomy" id="2231787"/>
    <lineage>
        <taxon>Bacteria</taxon>
        <taxon>Bacillati</taxon>
        <taxon>Actinomycetota</taxon>
        <taxon>Actinomycetes</taxon>
        <taxon>Streptosporangiales</taxon>
        <taxon>Thermomonosporaceae</taxon>
        <taxon>Actinomadura</taxon>
    </lineage>
</organism>
<feature type="domain" description="DUF397" evidence="1">
    <location>
        <begin position="11"/>
        <end position="63"/>
    </location>
</feature>
<dbReference type="EMBL" id="QLYX01000010">
    <property type="protein sequence ID" value="RAY13045.1"/>
    <property type="molecule type" value="Genomic_DNA"/>
</dbReference>
<dbReference type="AlphaFoldDB" id="A0A365H1R7"/>
<dbReference type="Proteomes" id="UP000251891">
    <property type="component" value="Unassembled WGS sequence"/>
</dbReference>
<accession>A0A365H1R7</accession>
<name>A0A365H1R7_9ACTN</name>
<evidence type="ECO:0000259" key="1">
    <source>
        <dbReference type="Pfam" id="PF04149"/>
    </source>
</evidence>
<reference evidence="2 3" key="1">
    <citation type="submission" date="2018-06" db="EMBL/GenBank/DDBJ databases">
        <title>Actinomadura craniellae sp. nov. isolated from marine sponge Craniella sp.</title>
        <authorList>
            <person name="Li L."/>
            <person name="Xu Q.H."/>
            <person name="Lin H.W."/>
            <person name="Lu Y.H."/>
        </authorList>
    </citation>
    <scope>NUCLEOTIDE SEQUENCE [LARGE SCALE GENOMIC DNA]</scope>
    <source>
        <strain evidence="2 3">LHW63021</strain>
    </source>
</reference>
<evidence type="ECO:0000313" key="2">
    <source>
        <dbReference type="EMBL" id="RAY13045.1"/>
    </source>
</evidence>
<gene>
    <name evidence="2" type="ORF">DPM19_21305</name>
</gene>
<evidence type="ECO:0000313" key="3">
    <source>
        <dbReference type="Proteomes" id="UP000251891"/>
    </source>
</evidence>
<dbReference type="InterPro" id="IPR007278">
    <property type="entry name" value="DUF397"/>
</dbReference>
<sequence length="69" mass="7550">MLQSRPGFSTAHWFKSIRSEHSNQCVEVAVVPGQVGVRDTRDRHGPVLSFSNADWRAFLCAAKAGAHDG</sequence>
<keyword evidence="3" id="KW-1185">Reference proteome</keyword>
<protein>
    <submittedName>
        <fullName evidence="2">DUF397 domain-containing protein</fullName>
    </submittedName>
</protein>
<proteinExistence type="predicted"/>
<comment type="caution">
    <text evidence="2">The sequence shown here is derived from an EMBL/GenBank/DDBJ whole genome shotgun (WGS) entry which is preliminary data.</text>
</comment>
<dbReference type="OrthoDB" id="3482190at2"/>
<dbReference type="Pfam" id="PF04149">
    <property type="entry name" value="DUF397"/>
    <property type="match status" value="1"/>
</dbReference>